<name>A0A9P4GY97_9PLEO</name>
<feature type="chain" id="PRO_5040412660" evidence="2">
    <location>
        <begin position="17"/>
        <end position="210"/>
    </location>
</feature>
<dbReference type="OrthoDB" id="1896086at2759"/>
<dbReference type="Proteomes" id="UP000799777">
    <property type="component" value="Unassembled WGS sequence"/>
</dbReference>
<evidence type="ECO:0000256" key="2">
    <source>
        <dbReference type="SAM" id="SignalP"/>
    </source>
</evidence>
<gene>
    <name evidence="3" type="ORF">EK21DRAFT_94700</name>
</gene>
<sequence length="210" mass="23208">MQFLFQLLLCTQSVLATLASSYDPNKWGRGVGESRYTVHATDPTKTTETDALLKSSFGANNVITNQLDNDIATWIITSHGDELTDPINQLDVVRVGDPKTVPQTQSSEPRRRRGRRDDGVCIAVPVPGSDLNKVEDFIQSKVQPGTDIARITNGNRITAWYGLHLGPEAKDAVENFEGVEEVEAEMETNYNRALPVSRIVLGVQSRWQGI</sequence>
<evidence type="ECO:0000313" key="4">
    <source>
        <dbReference type="Proteomes" id="UP000799777"/>
    </source>
</evidence>
<dbReference type="EMBL" id="ML978329">
    <property type="protein sequence ID" value="KAF2023719.1"/>
    <property type="molecule type" value="Genomic_DNA"/>
</dbReference>
<feature type="signal peptide" evidence="2">
    <location>
        <begin position="1"/>
        <end position="16"/>
    </location>
</feature>
<keyword evidence="2" id="KW-0732">Signal</keyword>
<reference evidence="3" key="1">
    <citation type="journal article" date="2020" name="Stud. Mycol.">
        <title>101 Dothideomycetes genomes: a test case for predicting lifestyles and emergence of pathogens.</title>
        <authorList>
            <person name="Haridas S."/>
            <person name="Albert R."/>
            <person name="Binder M."/>
            <person name="Bloem J."/>
            <person name="Labutti K."/>
            <person name="Salamov A."/>
            <person name="Andreopoulos B."/>
            <person name="Baker S."/>
            <person name="Barry K."/>
            <person name="Bills G."/>
            <person name="Bluhm B."/>
            <person name="Cannon C."/>
            <person name="Castanera R."/>
            <person name="Culley D."/>
            <person name="Daum C."/>
            <person name="Ezra D."/>
            <person name="Gonzalez J."/>
            <person name="Henrissat B."/>
            <person name="Kuo A."/>
            <person name="Liang C."/>
            <person name="Lipzen A."/>
            <person name="Lutzoni F."/>
            <person name="Magnuson J."/>
            <person name="Mondo S."/>
            <person name="Nolan M."/>
            <person name="Ohm R."/>
            <person name="Pangilinan J."/>
            <person name="Park H.-J."/>
            <person name="Ramirez L."/>
            <person name="Alfaro M."/>
            <person name="Sun H."/>
            <person name="Tritt A."/>
            <person name="Yoshinaga Y."/>
            <person name="Zwiers L.-H."/>
            <person name="Turgeon B."/>
            <person name="Goodwin S."/>
            <person name="Spatafora J."/>
            <person name="Crous P."/>
            <person name="Grigoriev I."/>
        </authorList>
    </citation>
    <scope>NUCLEOTIDE SEQUENCE</scope>
    <source>
        <strain evidence="3">CBS 110217</strain>
    </source>
</reference>
<evidence type="ECO:0000313" key="3">
    <source>
        <dbReference type="EMBL" id="KAF2023719.1"/>
    </source>
</evidence>
<organism evidence="3 4">
    <name type="scientific">Setomelanomma holmii</name>
    <dbReference type="NCBI Taxonomy" id="210430"/>
    <lineage>
        <taxon>Eukaryota</taxon>
        <taxon>Fungi</taxon>
        <taxon>Dikarya</taxon>
        <taxon>Ascomycota</taxon>
        <taxon>Pezizomycotina</taxon>
        <taxon>Dothideomycetes</taxon>
        <taxon>Pleosporomycetidae</taxon>
        <taxon>Pleosporales</taxon>
        <taxon>Pleosporineae</taxon>
        <taxon>Phaeosphaeriaceae</taxon>
        <taxon>Setomelanomma</taxon>
    </lineage>
</organism>
<feature type="region of interest" description="Disordered" evidence="1">
    <location>
        <begin position="96"/>
        <end position="117"/>
    </location>
</feature>
<keyword evidence="4" id="KW-1185">Reference proteome</keyword>
<proteinExistence type="predicted"/>
<dbReference type="AlphaFoldDB" id="A0A9P4GY97"/>
<protein>
    <submittedName>
        <fullName evidence="3">Uncharacterized protein</fullName>
    </submittedName>
</protein>
<evidence type="ECO:0000256" key="1">
    <source>
        <dbReference type="SAM" id="MobiDB-lite"/>
    </source>
</evidence>
<accession>A0A9P4GY97</accession>
<comment type="caution">
    <text evidence="3">The sequence shown here is derived from an EMBL/GenBank/DDBJ whole genome shotgun (WGS) entry which is preliminary data.</text>
</comment>